<evidence type="ECO:0000256" key="13">
    <source>
        <dbReference type="ARBA" id="ARBA00023157"/>
    </source>
</evidence>
<dbReference type="InterPro" id="IPR008271">
    <property type="entry name" value="Ser/Thr_kinase_AS"/>
</dbReference>
<dbReference type="SMART" id="SM00108">
    <property type="entry name" value="B_lectin"/>
    <property type="match status" value="1"/>
</dbReference>
<comment type="similarity">
    <text evidence="18">Belongs to the protein kinase superfamily. Ser/Thr protein kinase family.</text>
</comment>
<accession>A0A1S3TF13</accession>
<evidence type="ECO:0000256" key="3">
    <source>
        <dbReference type="ARBA" id="ARBA00022527"/>
    </source>
</evidence>
<dbReference type="PROSITE" id="PS50011">
    <property type="entry name" value="PROTEIN_KINASE_DOM"/>
    <property type="match status" value="1"/>
</dbReference>
<keyword evidence="10 18" id="KW-0067">ATP-binding</keyword>
<dbReference type="CDD" id="cd14066">
    <property type="entry name" value="STKc_IRAK"/>
    <property type="match status" value="1"/>
</dbReference>
<feature type="signal peptide" evidence="20">
    <location>
        <begin position="1"/>
        <end position="19"/>
    </location>
</feature>
<dbReference type="FunFam" id="1.10.510.10:FF:000060">
    <property type="entry name" value="G-type lectin S-receptor-like serine/threonine-protein kinase"/>
    <property type="match status" value="1"/>
</dbReference>
<dbReference type="GO" id="GO:0005524">
    <property type="term" value="F:ATP binding"/>
    <property type="evidence" value="ECO:0007669"/>
    <property type="project" value="UniProtKB-KW"/>
</dbReference>
<dbReference type="Gene3D" id="1.10.510.10">
    <property type="entry name" value="Transferase(Phosphotransferase) domain 1"/>
    <property type="match status" value="1"/>
</dbReference>
<keyword evidence="14" id="KW-0675">Receptor</keyword>
<dbReference type="InterPro" id="IPR036426">
    <property type="entry name" value="Bulb-type_lectin_dom_sf"/>
</dbReference>
<dbReference type="Proteomes" id="UP000087766">
    <property type="component" value="Unplaced"/>
</dbReference>
<evidence type="ECO:0000256" key="14">
    <source>
        <dbReference type="ARBA" id="ARBA00023170"/>
    </source>
</evidence>
<evidence type="ECO:0000259" key="21">
    <source>
        <dbReference type="PROSITE" id="PS50011"/>
    </source>
</evidence>
<dbReference type="Gene3D" id="3.30.200.20">
    <property type="entry name" value="Phosphorylase Kinase, domain 1"/>
    <property type="match status" value="1"/>
</dbReference>
<sequence>MSLILHKLLLVLWLCWSSSVHVHPADESLRPGDTFNFDSPLLFSKNRRYFIEFYPVGIPGEIEDFTYLAVFNEHDVVWEANREQPVGQRDVVLSLNFSGVLKIESRRVKKPIILYSPAQPINNTVATLLDTGNFVLQQLHPNGTNILLWQSFDYPTDTLIPIMKLGINHKTGHNWSLVSQLTDSRATAGAFRFEWDPKEQELIIRRRGKVCWKSGKMKNNKFEHIPEDAQRLLKYNIVSNEEEDSFSFTSTNENLISWWTLSYSGRLLYNGNGYVARADLCFGYNNTEGGCQRWQHTPKCRSPGDVFTKKSLRSNYENVTYDQNQNISHSDCEAACWSDCNCNGFKEVYLDGTGCRFYRWNSSKDIIVDGSVSGEDFYILENTGNIYTAKTTFTPHHHGTKRWIWISTVAATLLVICSSILFLAIKKRKHVLQEKKRKEMAMKLSQIEDFENDLKKGHGLKVFDYALVLAASNGFSYENKLGQGGFGPVYKGTLPTGEEVAIKRLSKSSTQGSVEFKNEVTLICELQHMNLVQLLGCCIHEEEKILIYEYMPNKSLDFYLFDCTRRKLLDWNKRFNIIQGIAQGLLYLHKYSRLKVIHRDLKASNILLDENMNPKISDFGMARMFTQQESVSNTNRVVGTYGYMSPEYAMEGVFSTKSDVYSFGVLLLEIVNGRRNTSFYDHDHPINLIGHVWELWKDDKCFELVDPSLKESFDYDEVQRCIHVGLLCVEQYANDRPTMLNVISMLTNKSEIMSLPKRPAFYVQREMLNKNLSSTGLCTDSTVEITTSLEIE</sequence>
<dbReference type="Pfam" id="PF07714">
    <property type="entry name" value="PK_Tyr_Ser-Thr"/>
    <property type="match status" value="1"/>
</dbReference>
<feature type="transmembrane region" description="Helical" evidence="19">
    <location>
        <begin position="403"/>
        <end position="425"/>
    </location>
</feature>
<evidence type="ECO:0000256" key="11">
    <source>
        <dbReference type="ARBA" id="ARBA00022989"/>
    </source>
</evidence>
<gene>
    <name evidence="24" type="primary">LOC106754799</name>
</gene>
<feature type="chain" id="PRO_5010321006" description="Receptor-like serine/threonine-protein kinase" evidence="20">
    <location>
        <begin position="20"/>
        <end position="792"/>
    </location>
</feature>
<dbReference type="InterPro" id="IPR011009">
    <property type="entry name" value="Kinase-like_dom_sf"/>
</dbReference>
<evidence type="ECO:0000256" key="1">
    <source>
        <dbReference type="ARBA" id="ARBA00004251"/>
    </source>
</evidence>
<evidence type="ECO:0000259" key="22">
    <source>
        <dbReference type="PROSITE" id="PS50927"/>
    </source>
</evidence>
<organism evidence="23 24">
    <name type="scientific">Vigna radiata var. radiata</name>
    <name type="common">Mung bean</name>
    <name type="synonym">Phaseolus aureus</name>
    <dbReference type="NCBI Taxonomy" id="3916"/>
    <lineage>
        <taxon>Eukaryota</taxon>
        <taxon>Viridiplantae</taxon>
        <taxon>Streptophyta</taxon>
        <taxon>Embryophyta</taxon>
        <taxon>Tracheophyta</taxon>
        <taxon>Spermatophyta</taxon>
        <taxon>Magnoliopsida</taxon>
        <taxon>eudicotyledons</taxon>
        <taxon>Gunneridae</taxon>
        <taxon>Pentapetalae</taxon>
        <taxon>rosids</taxon>
        <taxon>fabids</taxon>
        <taxon>Fabales</taxon>
        <taxon>Fabaceae</taxon>
        <taxon>Papilionoideae</taxon>
        <taxon>50 kb inversion clade</taxon>
        <taxon>NPAAA clade</taxon>
        <taxon>indigoferoid/millettioid clade</taxon>
        <taxon>Phaseoleae</taxon>
        <taxon>Vigna</taxon>
    </lineage>
</organism>
<feature type="domain" description="Bulb-type lectin" evidence="22">
    <location>
        <begin position="20"/>
        <end position="149"/>
    </location>
</feature>
<comment type="subcellular location">
    <subcellularLocation>
        <location evidence="1">Cell membrane</location>
        <topology evidence="1">Single-pass type I membrane protein</topology>
    </subcellularLocation>
</comment>
<comment type="catalytic activity">
    <reaction evidence="16 18">
        <text>L-threonyl-[protein] + ATP = O-phospho-L-threonyl-[protein] + ADP + H(+)</text>
        <dbReference type="Rhea" id="RHEA:46608"/>
        <dbReference type="Rhea" id="RHEA-COMP:11060"/>
        <dbReference type="Rhea" id="RHEA-COMP:11605"/>
        <dbReference type="ChEBI" id="CHEBI:15378"/>
        <dbReference type="ChEBI" id="CHEBI:30013"/>
        <dbReference type="ChEBI" id="CHEBI:30616"/>
        <dbReference type="ChEBI" id="CHEBI:61977"/>
        <dbReference type="ChEBI" id="CHEBI:456216"/>
        <dbReference type="EC" id="2.7.11.1"/>
    </reaction>
</comment>
<dbReference type="EC" id="2.7.11.1" evidence="18"/>
<dbReference type="Pfam" id="PF01453">
    <property type="entry name" value="B_lectin"/>
    <property type="match status" value="1"/>
</dbReference>
<dbReference type="InterPro" id="IPR024171">
    <property type="entry name" value="SRK-like_kinase"/>
</dbReference>
<evidence type="ECO:0000256" key="5">
    <source>
        <dbReference type="ARBA" id="ARBA00022692"/>
    </source>
</evidence>
<evidence type="ECO:0000256" key="6">
    <source>
        <dbReference type="ARBA" id="ARBA00022729"/>
    </source>
</evidence>
<dbReference type="FunFam" id="3.30.200.20:FF:000330">
    <property type="entry name" value="G-type lectin S-receptor-like serine/threonine-protein kinase At4g03230"/>
    <property type="match status" value="1"/>
</dbReference>
<evidence type="ECO:0000256" key="17">
    <source>
        <dbReference type="ARBA" id="ARBA00048679"/>
    </source>
</evidence>
<evidence type="ECO:0000256" key="19">
    <source>
        <dbReference type="SAM" id="Phobius"/>
    </source>
</evidence>
<dbReference type="RefSeq" id="XP_014492350.1">
    <property type="nucleotide sequence ID" value="XM_014636864.2"/>
</dbReference>
<keyword evidence="8 18" id="KW-0547">Nucleotide-binding</keyword>
<evidence type="ECO:0000313" key="23">
    <source>
        <dbReference type="Proteomes" id="UP000087766"/>
    </source>
</evidence>
<evidence type="ECO:0000256" key="15">
    <source>
        <dbReference type="ARBA" id="ARBA00023180"/>
    </source>
</evidence>
<keyword evidence="7" id="KW-0430">Lectin</keyword>
<proteinExistence type="inferred from homology"/>
<keyword evidence="13" id="KW-1015">Disulfide bond</keyword>
<evidence type="ECO:0000256" key="2">
    <source>
        <dbReference type="ARBA" id="ARBA00022475"/>
    </source>
</evidence>
<protein>
    <recommendedName>
        <fullName evidence="18">Receptor-like serine/threonine-protein kinase</fullName>
        <ecNumber evidence="18">2.7.11.1</ecNumber>
    </recommendedName>
</protein>
<evidence type="ECO:0000256" key="7">
    <source>
        <dbReference type="ARBA" id="ARBA00022734"/>
    </source>
</evidence>
<dbReference type="PANTHER" id="PTHR27002:SF776">
    <property type="entry name" value="CYSTEINE-RICH RLK (RECEPTOR-LIKE KINASE) PROTEIN"/>
    <property type="match status" value="1"/>
</dbReference>
<dbReference type="InterPro" id="IPR001480">
    <property type="entry name" value="Bulb-type_lectin_dom"/>
</dbReference>
<keyword evidence="23" id="KW-1185">Reference proteome</keyword>
<keyword evidence="15" id="KW-0325">Glycoprotein</keyword>
<dbReference type="KEGG" id="vra:106754799"/>
<dbReference type="GO" id="GO:0004674">
    <property type="term" value="F:protein serine/threonine kinase activity"/>
    <property type="evidence" value="ECO:0007669"/>
    <property type="project" value="UniProtKB-KW"/>
</dbReference>
<evidence type="ECO:0000256" key="4">
    <source>
        <dbReference type="ARBA" id="ARBA00022679"/>
    </source>
</evidence>
<dbReference type="SUPFAM" id="SSF51110">
    <property type="entry name" value="alpha-D-mannose-specific plant lectins"/>
    <property type="match status" value="1"/>
</dbReference>
<keyword evidence="12 19" id="KW-0472">Membrane</keyword>
<dbReference type="SMART" id="SM00220">
    <property type="entry name" value="S_TKc"/>
    <property type="match status" value="1"/>
</dbReference>
<keyword evidence="11 19" id="KW-1133">Transmembrane helix</keyword>
<evidence type="ECO:0000256" key="10">
    <source>
        <dbReference type="ARBA" id="ARBA00022840"/>
    </source>
</evidence>
<evidence type="ECO:0000256" key="9">
    <source>
        <dbReference type="ARBA" id="ARBA00022777"/>
    </source>
</evidence>
<dbReference type="AlphaFoldDB" id="A0A1S3TF13"/>
<keyword evidence="2" id="KW-1003">Cell membrane</keyword>
<dbReference type="GO" id="GO:0106310">
    <property type="term" value="F:protein serine kinase activity"/>
    <property type="evidence" value="ECO:0007669"/>
    <property type="project" value="RHEA"/>
</dbReference>
<keyword evidence="4 18" id="KW-0808">Transferase</keyword>
<dbReference type="GO" id="GO:0005886">
    <property type="term" value="C:plasma membrane"/>
    <property type="evidence" value="ECO:0007669"/>
    <property type="project" value="UniProtKB-SubCell"/>
</dbReference>
<feature type="domain" description="Protein kinase" evidence="21">
    <location>
        <begin position="475"/>
        <end position="761"/>
    </location>
</feature>
<dbReference type="SUPFAM" id="SSF56112">
    <property type="entry name" value="Protein kinase-like (PK-like)"/>
    <property type="match status" value="1"/>
</dbReference>
<dbReference type="OrthoDB" id="4062651at2759"/>
<evidence type="ECO:0000256" key="12">
    <source>
        <dbReference type="ARBA" id="ARBA00023136"/>
    </source>
</evidence>
<keyword evidence="6 20" id="KW-0732">Signal</keyword>
<reference evidence="24" key="1">
    <citation type="submission" date="2025-08" db="UniProtKB">
        <authorList>
            <consortium name="RefSeq"/>
        </authorList>
    </citation>
    <scope>IDENTIFICATION</scope>
    <source>
        <tissue evidence="24">Leaf</tissue>
    </source>
</reference>
<keyword evidence="5 19" id="KW-0812">Transmembrane</keyword>
<evidence type="ECO:0000313" key="24">
    <source>
        <dbReference type="RefSeq" id="XP_014492350.1"/>
    </source>
</evidence>
<evidence type="ECO:0000256" key="8">
    <source>
        <dbReference type="ARBA" id="ARBA00022741"/>
    </source>
</evidence>
<comment type="catalytic activity">
    <reaction evidence="17 18">
        <text>L-seryl-[protein] + ATP = O-phospho-L-seryl-[protein] + ADP + H(+)</text>
        <dbReference type="Rhea" id="RHEA:17989"/>
        <dbReference type="Rhea" id="RHEA-COMP:9863"/>
        <dbReference type="Rhea" id="RHEA-COMP:11604"/>
        <dbReference type="ChEBI" id="CHEBI:15378"/>
        <dbReference type="ChEBI" id="CHEBI:29999"/>
        <dbReference type="ChEBI" id="CHEBI:30616"/>
        <dbReference type="ChEBI" id="CHEBI:83421"/>
        <dbReference type="ChEBI" id="CHEBI:456216"/>
        <dbReference type="EC" id="2.7.11.1"/>
    </reaction>
</comment>
<evidence type="ECO:0000256" key="20">
    <source>
        <dbReference type="SAM" id="SignalP"/>
    </source>
</evidence>
<dbReference type="GeneID" id="106754799"/>
<dbReference type="Gene3D" id="2.90.10.10">
    <property type="entry name" value="Bulb-type lectin domain"/>
    <property type="match status" value="1"/>
</dbReference>
<dbReference type="PROSITE" id="PS00108">
    <property type="entry name" value="PROTEIN_KINASE_ST"/>
    <property type="match status" value="1"/>
</dbReference>
<dbReference type="InterPro" id="IPR001245">
    <property type="entry name" value="Ser-Thr/Tyr_kinase_cat_dom"/>
</dbReference>
<name>A0A1S3TF13_VIGRR</name>
<keyword evidence="9 18" id="KW-0418">Kinase</keyword>
<dbReference type="GO" id="GO:0030246">
    <property type="term" value="F:carbohydrate binding"/>
    <property type="evidence" value="ECO:0007669"/>
    <property type="project" value="UniProtKB-KW"/>
</dbReference>
<keyword evidence="3 18" id="KW-0723">Serine/threonine-protein kinase</keyword>
<evidence type="ECO:0000256" key="18">
    <source>
        <dbReference type="PIRNR" id="PIRNR000641"/>
    </source>
</evidence>
<dbReference type="InterPro" id="IPR000719">
    <property type="entry name" value="Prot_kinase_dom"/>
</dbReference>
<dbReference type="PIRSF" id="PIRSF000641">
    <property type="entry name" value="SRK"/>
    <property type="match status" value="1"/>
</dbReference>
<dbReference type="PROSITE" id="PS50927">
    <property type="entry name" value="BULB_LECTIN"/>
    <property type="match status" value="1"/>
</dbReference>
<dbReference type="PANTHER" id="PTHR27002">
    <property type="entry name" value="RECEPTOR-LIKE SERINE/THREONINE-PROTEIN KINASE SD1-8"/>
    <property type="match status" value="1"/>
</dbReference>
<evidence type="ECO:0000256" key="16">
    <source>
        <dbReference type="ARBA" id="ARBA00047899"/>
    </source>
</evidence>